<evidence type="ECO:0000259" key="8">
    <source>
        <dbReference type="PROSITE" id="PS50030"/>
    </source>
</evidence>
<feature type="region of interest" description="Disordered" evidence="6">
    <location>
        <begin position="203"/>
        <end position="229"/>
    </location>
</feature>
<dbReference type="AlphaFoldDB" id="A0AAD9IFW1"/>
<dbReference type="GO" id="GO:0008234">
    <property type="term" value="F:cysteine-type peptidase activity"/>
    <property type="evidence" value="ECO:0007669"/>
    <property type="project" value="InterPro"/>
</dbReference>
<dbReference type="InterPro" id="IPR039417">
    <property type="entry name" value="Peptidase_C1A_papain-like"/>
</dbReference>
<comment type="similarity">
    <text evidence="1">Belongs to the peptidase C1 family.</text>
</comment>
<dbReference type="PRINTS" id="PR00705">
    <property type="entry name" value="PAPAIN"/>
</dbReference>
<dbReference type="PROSITE" id="PS00640">
    <property type="entry name" value="THIOL_PROTEASE_ASN"/>
    <property type="match status" value="1"/>
</dbReference>
<keyword evidence="7" id="KW-1133">Transmembrane helix</keyword>
<dbReference type="PROSITE" id="PS00139">
    <property type="entry name" value="THIOL_PROTEASE_CYS"/>
    <property type="match status" value="1"/>
</dbReference>
<dbReference type="SUPFAM" id="SSF54001">
    <property type="entry name" value="Cysteine proteinases"/>
    <property type="match status" value="1"/>
</dbReference>
<evidence type="ECO:0000313" key="10">
    <source>
        <dbReference type="Proteomes" id="UP001255856"/>
    </source>
</evidence>
<dbReference type="CDD" id="cd02248">
    <property type="entry name" value="Peptidase_C1A"/>
    <property type="match status" value="1"/>
</dbReference>
<feature type="transmembrane region" description="Helical" evidence="7">
    <location>
        <begin position="42"/>
        <end position="60"/>
    </location>
</feature>
<dbReference type="PROSITE" id="PS50030">
    <property type="entry name" value="UBA"/>
    <property type="match status" value="1"/>
</dbReference>
<sequence length="632" mass="67743">MSGGAPLTKGLFLATVGSTLLAEATSYRFPLSTQQWSLLHLLQFQGTASLFLGAGLLYVFRTLERGSGPVRGAGRRLVAVTLGAGIQTAASALLGVPAARGPYALLYSDLVTYWLLVPSLHDFSLMGVRASDKVFAYAAALQLALVHGWPSVLAAASGVGAGLLWHANLFGVQAWRAPSRVRQALQRFFRWADGGGSRQTVASARGERAPAVRSAPGGPTPPPARTGRAVTVSPDALQTLQAMGFDEERATEALLRADNSVERALRDPLAVFDLWVAKYNKKYGVEEKAHRLDIFKQNAGLIAEHNARAETFTMALNQFADMTYEEFSKVHMGYNEAIRTEPKRPSLGFMYENATDLPASVDWRAKGAVTPVKNQYACGSCWAFSAVGAIEGINQLRTGKLVSLSEQQLVSCDHEKDLGCGGGLMDYAFEYIMKNGGLDTEYDYGYWSWDLPCQTGKEADRHVVAIDGFEDVPKGSAEALQKALAHQPVSVAICASSALQFYSSGVVGDDSCCVGLNHGVLAVGYEAGDEGSNAPGHWIVKNSWGAGWGEAGYFRLETASAKNPNGPCSIYQAASYPTKKGDANPEVSTFCGYFGWTECAPHNKCACELNVFDLVCLSWGCAAGEPEKEPGL</sequence>
<keyword evidence="7" id="KW-0472">Membrane</keyword>
<feature type="domain" description="UBA" evidence="8">
    <location>
        <begin position="231"/>
        <end position="265"/>
    </location>
</feature>
<evidence type="ECO:0000256" key="4">
    <source>
        <dbReference type="ARBA" id="ARBA00022801"/>
    </source>
</evidence>
<dbReference type="InterPro" id="IPR000169">
    <property type="entry name" value="Pept_cys_AS"/>
</dbReference>
<evidence type="ECO:0000256" key="5">
    <source>
        <dbReference type="ARBA" id="ARBA00023157"/>
    </source>
</evidence>
<dbReference type="Pfam" id="PF00112">
    <property type="entry name" value="Peptidase_C1"/>
    <property type="match status" value="1"/>
</dbReference>
<feature type="transmembrane region" description="Helical" evidence="7">
    <location>
        <begin position="80"/>
        <end position="99"/>
    </location>
</feature>
<dbReference type="SMART" id="SM00848">
    <property type="entry name" value="Inhibitor_I29"/>
    <property type="match status" value="1"/>
</dbReference>
<comment type="caution">
    <text evidence="9">The sequence shown here is derived from an EMBL/GenBank/DDBJ whole genome shotgun (WGS) entry which is preliminary data.</text>
</comment>
<evidence type="ECO:0000313" key="9">
    <source>
        <dbReference type="EMBL" id="KAK2076826.1"/>
    </source>
</evidence>
<keyword evidence="4" id="KW-0378">Hydrolase</keyword>
<evidence type="ECO:0000256" key="2">
    <source>
        <dbReference type="ARBA" id="ARBA00022670"/>
    </source>
</evidence>
<keyword evidence="7" id="KW-0812">Transmembrane</keyword>
<dbReference type="Pfam" id="PF08246">
    <property type="entry name" value="Inhibitor_I29"/>
    <property type="match status" value="1"/>
</dbReference>
<dbReference type="GO" id="GO:0006508">
    <property type="term" value="P:proteolysis"/>
    <property type="evidence" value="ECO:0007669"/>
    <property type="project" value="UniProtKB-KW"/>
</dbReference>
<dbReference type="InterPro" id="IPR015940">
    <property type="entry name" value="UBA"/>
</dbReference>
<accession>A0AAD9IFW1</accession>
<dbReference type="FunFam" id="3.90.70.10:FF:000067">
    <property type="entry name" value="Senescence-specific cysteine protease"/>
    <property type="match status" value="1"/>
</dbReference>
<dbReference type="Gene3D" id="1.10.8.10">
    <property type="entry name" value="DNA helicase RuvA subunit, C-terminal domain"/>
    <property type="match status" value="1"/>
</dbReference>
<dbReference type="PANTHER" id="PTHR12411">
    <property type="entry name" value="CYSTEINE PROTEASE FAMILY C1-RELATED"/>
    <property type="match status" value="1"/>
</dbReference>
<dbReference type="Gene3D" id="3.90.70.10">
    <property type="entry name" value="Cysteine proteinases"/>
    <property type="match status" value="1"/>
</dbReference>
<dbReference type="SMART" id="SM00645">
    <property type="entry name" value="Pept_C1"/>
    <property type="match status" value="1"/>
</dbReference>
<dbReference type="CDD" id="cd14270">
    <property type="entry name" value="UBA"/>
    <property type="match status" value="1"/>
</dbReference>
<dbReference type="Pfam" id="PF00627">
    <property type="entry name" value="UBA"/>
    <property type="match status" value="1"/>
</dbReference>
<evidence type="ECO:0000256" key="6">
    <source>
        <dbReference type="SAM" id="MobiDB-lite"/>
    </source>
</evidence>
<dbReference type="InterPro" id="IPR013201">
    <property type="entry name" value="Prot_inhib_I29"/>
</dbReference>
<proteinExistence type="inferred from homology"/>
<keyword evidence="5" id="KW-1015">Disulfide bond</keyword>
<keyword evidence="2" id="KW-0645">Protease</keyword>
<organism evidence="9 10">
    <name type="scientific">Prototheca wickerhamii</name>
    <dbReference type="NCBI Taxonomy" id="3111"/>
    <lineage>
        <taxon>Eukaryota</taxon>
        <taxon>Viridiplantae</taxon>
        <taxon>Chlorophyta</taxon>
        <taxon>core chlorophytes</taxon>
        <taxon>Trebouxiophyceae</taxon>
        <taxon>Chlorellales</taxon>
        <taxon>Chlorellaceae</taxon>
        <taxon>Prototheca</taxon>
    </lineage>
</organism>
<protein>
    <recommendedName>
        <fullName evidence="8">UBA domain-containing protein</fullName>
    </recommendedName>
</protein>
<evidence type="ECO:0000256" key="7">
    <source>
        <dbReference type="SAM" id="Phobius"/>
    </source>
</evidence>
<dbReference type="InterPro" id="IPR013128">
    <property type="entry name" value="Peptidase_C1A"/>
</dbReference>
<dbReference type="InterPro" id="IPR038765">
    <property type="entry name" value="Papain-like_cys_pep_sf"/>
</dbReference>
<dbReference type="InterPro" id="IPR025661">
    <property type="entry name" value="Pept_asp_AS"/>
</dbReference>
<dbReference type="SUPFAM" id="SSF46934">
    <property type="entry name" value="UBA-like"/>
    <property type="match status" value="1"/>
</dbReference>
<reference evidence="9" key="1">
    <citation type="submission" date="2021-01" db="EMBL/GenBank/DDBJ databases">
        <authorList>
            <person name="Eckstrom K.M.E."/>
        </authorList>
    </citation>
    <scope>NUCLEOTIDE SEQUENCE</scope>
    <source>
        <strain evidence="9">UVCC 0001</strain>
    </source>
</reference>
<dbReference type="EMBL" id="JASFZW010000008">
    <property type="protein sequence ID" value="KAK2076826.1"/>
    <property type="molecule type" value="Genomic_DNA"/>
</dbReference>
<evidence type="ECO:0000256" key="3">
    <source>
        <dbReference type="ARBA" id="ARBA00022729"/>
    </source>
</evidence>
<dbReference type="InterPro" id="IPR009060">
    <property type="entry name" value="UBA-like_sf"/>
</dbReference>
<gene>
    <name evidence="9" type="ORF">QBZ16_005052</name>
</gene>
<evidence type="ECO:0000256" key="1">
    <source>
        <dbReference type="ARBA" id="ARBA00008455"/>
    </source>
</evidence>
<dbReference type="InterPro" id="IPR000668">
    <property type="entry name" value="Peptidase_C1A_C"/>
</dbReference>
<keyword evidence="10" id="KW-1185">Reference proteome</keyword>
<name>A0AAD9IFW1_PROWI</name>
<keyword evidence="3" id="KW-0732">Signal</keyword>
<dbReference type="Proteomes" id="UP001255856">
    <property type="component" value="Unassembled WGS sequence"/>
</dbReference>